<dbReference type="EMBL" id="WJBH02000008">
    <property type="protein sequence ID" value="KAI9554923.1"/>
    <property type="molecule type" value="Genomic_DNA"/>
</dbReference>
<proteinExistence type="predicted"/>
<sequence length="191" mass="22115">MKWLILSCVLIPQMKNFIYLSSISRYCQNLYQKIDQLFYKDPSSEDEFDDTVSQIILSEDEEDEVGLEYQSAIDWSLYSDSEEEDNSSYQTIQVAVEDDETAVENKIAEWVVSCRIPHLHVNSLLRILKTHANLQYLSLDTRTLLKSKRGKLLFMVAGEKGPNEKGPDEKGPAKRTQRKRTLPKRTTFSEK</sequence>
<comment type="caution">
    <text evidence="2">The sequence shown here is derived from an EMBL/GenBank/DDBJ whole genome shotgun (WGS) entry which is preliminary data.</text>
</comment>
<feature type="compositionally biased region" description="Basic and acidic residues" evidence="1">
    <location>
        <begin position="161"/>
        <end position="172"/>
    </location>
</feature>
<feature type="compositionally biased region" description="Basic residues" evidence="1">
    <location>
        <begin position="173"/>
        <end position="183"/>
    </location>
</feature>
<accession>A0AAD5PRD2</accession>
<evidence type="ECO:0000313" key="3">
    <source>
        <dbReference type="Proteomes" id="UP000820818"/>
    </source>
</evidence>
<evidence type="ECO:0000256" key="1">
    <source>
        <dbReference type="SAM" id="MobiDB-lite"/>
    </source>
</evidence>
<feature type="region of interest" description="Disordered" evidence="1">
    <location>
        <begin position="156"/>
        <end position="191"/>
    </location>
</feature>
<name>A0AAD5PRD2_9CRUS</name>
<evidence type="ECO:0000313" key="2">
    <source>
        <dbReference type="EMBL" id="KAI9554923.1"/>
    </source>
</evidence>
<organism evidence="2 3">
    <name type="scientific">Daphnia sinensis</name>
    <dbReference type="NCBI Taxonomy" id="1820382"/>
    <lineage>
        <taxon>Eukaryota</taxon>
        <taxon>Metazoa</taxon>
        <taxon>Ecdysozoa</taxon>
        <taxon>Arthropoda</taxon>
        <taxon>Crustacea</taxon>
        <taxon>Branchiopoda</taxon>
        <taxon>Diplostraca</taxon>
        <taxon>Cladocera</taxon>
        <taxon>Anomopoda</taxon>
        <taxon>Daphniidae</taxon>
        <taxon>Daphnia</taxon>
        <taxon>Daphnia similis group</taxon>
    </lineage>
</organism>
<keyword evidence="3" id="KW-1185">Reference proteome</keyword>
<protein>
    <submittedName>
        <fullName evidence="2">Uncharacterized protein</fullName>
    </submittedName>
</protein>
<reference evidence="2 3" key="1">
    <citation type="submission" date="2022-05" db="EMBL/GenBank/DDBJ databases">
        <title>A multi-omics perspective on studying reproductive biology in Daphnia sinensis.</title>
        <authorList>
            <person name="Jia J."/>
        </authorList>
    </citation>
    <scope>NUCLEOTIDE SEQUENCE [LARGE SCALE GENOMIC DNA]</scope>
    <source>
        <strain evidence="2 3">WSL</strain>
    </source>
</reference>
<gene>
    <name evidence="2" type="ORF">GHT06_020203</name>
</gene>
<dbReference type="AlphaFoldDB" id="A0AAD5PRD2"/>
<dbReference type="Proteomes" id="UP000820818">
    <property type="component" value="Linkage Group LG8"/>
</dbReference>